<name>A0AA88DVC8_FICCA</name>
<comment type="caution">
    <text evidence="2">The sequence shown here is derived from an EMBL/GenBank/DDBJ whole genome shotgun (WGS) entry which is preliminary data.</text>
</comment>
<reference evidence="2" key="1">
    <citation type="submission" date="2023-07" db="EMBL/GenBank/DDBJ databases">
        <title>draft genome sequence of fig (Ficus carica).</title>
        <authorList>
            <person name="Takahashi T."/>
            <person name="Nishimura K."/>
        </authorList>
    </citation>
    <scope>NUCLEOTIDE SEQUENCE</scope>
</reference>
<gene>
    <name evidence="2" type="ORF">TIFTF001_031489</name>
</gene>
<protein>
    <recommendedName>
        <fullName evidence="4">Phylloplanin</fullName>
    </recommendedName>
</protein>
<dbReference type="InterPro" id="IPR040404">
    <property type="entry name" value="Phylloplanin-like"/>
</dbReference>
<accession>A0AA88DVC8</accession>
<evidence type="ECO:0000313" key="2">
    <source>
        <dbReference type="EMBL" id="GMN62394.1"/>
    </source>
</evidence>
<dbReference type="PANTHER" id="PTHR34458:SF5">
    <property type="entry name" value="POLLEN OLE E 1 ALLERGEN AND EXTENSIN FAMILY PROTEIN"/>
    <property type="match status" value="1"/>
</dbReference>
<sequence>MALKKSLVCVMGVLVAAIVAAPIAEAQLGGIIGGVLSNILRIQGTIFCTLNGRIGVNGTSTPVFPNALVQLQCANGNVVSSATTNSSGIFSILLDPLTVLLTSLLQGCRLVVGTPLSSCNSALPSTGGLFSPLQLIGNTLLGLLNIINIAPAGFLFSPNLNV</sequence>
<dbReference type="PANTHER" id="PTHR34458">
    <property type="entry name" value="POLLEN OLE E 1 ALLERGEN AND EXTENSIN FAMILY PROTEIN-RELATED"/>
    <property type="match status" value="1"/>
</dbReference>
<dbReference type="AlphaFoldDB" id="A0AA88DVC8"/>
<keyword evidence="1" id="KW-0732">Signal</keyword>
<dbReference type="EMBL" id="BTGU01000128">
    <property type="protein sequence ID" value="GMN62394.1"/>
    <property type="molecule type" value="Genomic_DNA"/>
</dbReference>
<keyword evidence="3" id="KW-1185">Reference proteome</keyword>
<feature type="chain" id="PRO_5041708012" description="Phylloplanin" evidence="1">
    <location>
        <begin position="27"/>
        <end position="162"/>
    </location>
</feature>
<organism evidence="2 3">
    <name type="scientific">Ficus carica</name>
    <name type="common">Common fig</name>
    <dbReference type="NCBI Taxonomy" id="3494"/>
    <lineage>
        <taxon>Eukaryota</taxon>
        <taxon>Viridiplantae</taxon>
        <taxon>Streptophyta</taxon>
        <taxon>Embryophyta</taxon>
        <taxon>Tracheophyta</taxon>
        <taxon>Spermatophyta</taxon>
        <taxon>Magnoliopsida</taxon>
        <taxon>eudicotyledons</taxon>
        <taxon>Gunneridae</taxon>
        <taxon>Pentapetalae</taxon>
        <taxon>rosids</taxon>
        <taxon>fabids</taxon>
        <taxon>Rosales</taxon>
        <taxon>Moraceae</taxon>
        <taxon>Ficeae</taxon>
        <taxon>Ficus</taxon>
    </lineage>
</organism>
<evidence type="ECO:0000313" key="3">
    <source>
        <dbReference type="Proteomes" id="UP001187192"/>
    </source>
</evidence>
<evidence type="ECO:0008006" key="4">
    <source>
        <dbReference type="Google" id="ProtNLM"/>
    </source>
</evidence>
<feature type="signal peptide" evidence="1">
    <location>
        <begin position="1"/>
        <end position="26"/>
    </location>
</feature>
<proteinExistence type="predicted"/>
<evidence type="ECO:0000256" key="1">
    <source>
        <dbReference type="SAM" id="SignalP"/>
    </source>
</evidence>
<dbReference type="Proteomes" id="UP001187192">
    <property type="component" value="Unassembled WGS sequence"/>
</dbReference>